<evidence type="ECO:0000259" key="10">
    <source>
        <dbReference type="PROSITE" id="PS50071"/>
    </source>
</evidence>
<dbReference type="GO" id="GO:0000981">
    <property type="term" value="F:DNA-binding transcription factor activity, RNA polymerase II-specific"/>
    <property type="evidence" value="ECO:0007669"/>
    <property type="project" value="InterPro"/>
</dbReference>
<comment type="caution">
    <text evidence="11">The sequence shown here is derived from an EMBL/GenBank/DDBJ whole genome shotgun (WGS) entry which is preliminary data.</text>
</comment>
<dbReference type="PROSITE" id="PS00027">
    <property type="entry name" value="HOMEOBOX_1"/>
    <property type="match status" value="1"/>
</dbReference>
<evidence type="ECO:0000256" key="5">
    <source>
        <dbReference type="ARBA" id="ARBA00023125"/>
    </source>
</evidence>
<dbReference type="PANTHER" id="PTHR45664">
    <property type="entry name" value="PROTEIN ZERKNUELLT 1-RELATED"/>
    <property type="match status" value="1"/>
</dbReference>
<keyword evidence="6 8" id="KW-0371">Homeobox</keyword>
<organism evidence="11 12">
    <name type="scientific">Spodoptera exigua</name>
    <name type="common">Beet armyworm</name>
    <name type="synonym">Noctua fulgens</name>
    <dbReference type="NCBI Taxonomy" id="7107"/>
    <lineage>
        <taxon>Eukaryota</taxon>
        <taxon>Metazoa</taxon>
        <taxon>Ecdysozoa</taxon>
        <taxon>Arthropoda</taxon>
        <taxon>Hexapoda</taxon>
        <taxon>Insecta</taxon>
        <taxon>Pterygota</taxon>
        <taxon>Neoptera</taxon>
        <taxon>Endopterygota</taxon>
        <taxon>Lepidoptera</taxon>
        <taxon>Glossata</taxon>
        <taxon>Ditrysia</taxon>
        <taxon>Noctuoidea</taxon>
        <taxon>Noctuidae</taxon>
        <taxon>Amphipyrinae</taxon>
        <taxon>Spodoptera</taxon>
    </lineage>
</organism>
<keyword evidence="7 8" id="KW-0539">Nucleus</keyword>
<evidence type="ECO:0000313" key="12">
    <source>
        <dbReference type="Proteomes" id="UP000648187"/>
    </source>
</evidence>
<dbReference type="Proteomes" id="UP000648187">
    <property type="component" value="Unassembled WGS sequence"/>
</dbReference>
<evidence type="ECO:0000256" key="6">
    <source>
        <dbReference type="ARBA" id="ARBA00023155"/>
    </source>
</evidence>
<dbReference type="GO" id="GO:0009952">
    <property type="term" value="P:anterior/posterior pattern specification"/>
    <property type="evidence" value="ECO:0007669"/>
    <property type="project" value="TreeGrafter"/>
</dbReference>
<keyword evidence="12" id="KW-1185">Reference proteome</keyword>
<dbReference type="Gene3D" id="1.10.10.60">
    <property type="entry name" value="Homeodomain-like"/>
    <property type="match status" value="1"/>
</dbReference>
<protein>
    <recommendedName>
        <fullName evidence="10">Homeobox domain-containing protein</fullName>
    </recommendedName>
</protein>
<dbReference type="EMBL" id="JACKWZ010000185">
    <property type="protein sequence ID" value="KAF9412556.1"/>
    <property type="molecule type" value="Genomic_DNA"/>
</dbReference>
<dbReference type="Pfam" id="PF00046">
    <property type="entry name" value="Homeodomain"/>
    <property type="match status" value="1"/>
</dbReference>
<dbReference type="AlphaFoldDB" id="A0A835GDB2"/>
<dbReference type="SMART" id="SM00389">
    <property type="entry name" value="HOX"/>
    <property type="match status" value="1"/>
</dbReference>
<proteinExistence type="inferred from homology"/>
<evidence type="ECO:0000256" key="1">
    <source>
        <dbReference type="ARBA" id="ARBA00003263"/>
    </source>
</evidence>
<evidence type="ECO:0000256" key="2">
    <source>
        <dbReference type="ARBA" id="ARBA00004123"/>
    </source>
</evidence>
<sequence>MNPSYQLQTLLQPGTASVAMPPSQPQGKPRQLLDYRSWLCMQPASWAKSQPSKFLPRKPKRVRTGFTTSQLNELETEYAKYRFLSQPRRMQLANRLQLKEHSIKIWFQNRRMKEKREFAEAQESFGDVYEAVQQPMLYYTNVAQTYPVENVPSVQNCTSEYYDYSHYMHGNNELFVSPSNVQESPEPHVLSHTQTEITSLGSTQKEIVQNLFLIEQQYMARYTVPSPTEDEHSSPYFNPEQSCMYGDTTPFASIPEQHDHSKCIVYPETEENLSIEEQLIPLLDSQEVTSLGYTKEEIIRNLFLLEQQYKARQTGLAAPTDNVLSPQHFSSEPSRVYEDKVHVETEGRPPAAVQRTEHIPADLIDVPCSTYFEDVNIHNYF</sequence>
<comment type="subcellular location">
    <subcellularLocation>
        <location evidence="2 8 9">Nucleus</location>
    </subcellularLocation>
</comment>
<dbReference type="PANTHER" id="PTHR45664:SF11">
    <property type="entry name" value="HOMEOBOX PROTEIN HOX-B3"/>
    <property type="match status" value="1"/>
</dbReference>
<comment type="function">
    <text evidence="1">Sequence-specific transcription factor which is part of a developmental regulatory system that provides cells with specific positional identities on the anterior-posterior axis.</text>
</comment>
<dbReference type="GO" id="GO:0005634">
    <property type="term" value="C:nucleus"/>
    <property type="evidence" value="ECO:0007669"/>
    <property type="project" value="UniProtKB-SubCell"/>
</dbReference>
<evidence type="ECO:0000256" key="7">
    <source>
        <dbReference type="ARBA" id="ARBA00023242"/>
    </source>
</evidence>
<dbReference type="InterPro" id="IPR009057">
    <property type="entry name" value="Homeodomain-like_sf"/>
</dbReference>
<keyword evidence="5 8" id="KW-0238">DNA-binding</keyword>
<gene>
    <name evidence="11" type="ORF">HW555_008972</name>
</gene>
<dbReference type="InterPro" id="IPR001356">
    <property type="entry name" value="HD"/>
</dbReference>
<dbReference type="InterPro" id="IPR017970">
    <property type="entry name" value="Homeobox_CS"/>
</dbReference>
<evidence type="ECO:0000256" key="4">
    <source>
        <dbReference type="ARBA" id="ARBA00022473"/>
    </source>
</evidence>
<keyword evidence="4" id="KW-0217">Developmental protein</keyword>
<dbReference type="PROSITE" id="PS50071">
    <property type="entry name" value="HOMEOBOX_2"/>
    <property type="match status" value="1"/>
</dbReference>
<dbReference type="GO" id="GO:0000978">
    <property type="term" value="F:RNA polymerase II cis-regulatory region sequence-specific DNA binding"/>
    <property type="evidence" value="ECO:0007669"/>
    <property type="project" value="TreeGrafter"/>
</dbReference>
<evidence type="ECO:0000256" key="8">
    <source>
        <dbReference type="PROSITE-ProRule" id="PRU00108"/>
    </source>
</evidence>
<reference evidence="11" key="1">
    <citation type="submission" date="2020-08" db="EMBL/GenBank/DDBJ databases">
        <title>Spodoptera exigua strain:BAW_Kor-Di-RS1 Genome sequencing and assembly.</title>
        <authorList>
            <person name="Kim J."/>
            <person name="Nam H.Y."/>
            <person name="Kwon M."/>
            <person name="Choi J.H."/>
            <person name="Cho S.R."/>
            <person name="Kim G.-H."/>
        </authorList>
    </citation>
    <scope>NUCLEOTIDE SEQUENCE</scope>
    <source>
        <strain evidence="11">BAW_Kor-Di-RS1</strain>
        <tissue evidence="11">Whole-body</tissue>
    </source>
</reference>
<evidence type="ECO:0000256" key="3">
    <source>
        <dbReference type="ARBA" id="ARBA00009107"/>
    </source>
</evidence>
<evidence type="ECO:0000256" key="9">
    <source>
        <dbReference type="RuleBase" id="RU000682"/>
    </source>
</evidence>
<feature type="domain" description="Homeobox" evidence="10">
    <location>
        <begin position="57"/>
        <end position="117"/>
    </location>
</feature>
<comment type="similarity">
    <text evidence="3">Belongs to the Antp homeobox family.</text>
</comment>
<feature type="DNA-binding region" description="Homeobox" evidence="8">
    <location>
        <begin position="59"/>
        <end position="118"/>
    </location>
</feature>
<dbReference type="CDD" id="cd00086">
    <property type="entry name" value="homeodomain"/>
    <property type="match status" value="1"/>
</dbReference>
<evidence type="ECO:0000313" key="11">
    <source>
        <dbReference type="EMBL" id="KAF9412556.1"/>
    </source>
</evidence>
<dbReference type="SUPFAM" id="SSF46689">
    <property type="entry name" value="Homeodomain-like"/>
    <property type="match status" value="1"/>
</dbReference>
<accession>A0A835GDB2</accession>
<name>A0A835GDB2_SPOEX</name>